<dbReference type="Proteomes" id="UP000053370">
    <property type="component" value="Unassembled WGS sequence"/>
</dbReference>
<keyword evidence="3 6" id="KW-0326">Glycosidase</keyword>
<dbReference type="PATRIC" id="fig|1678840.3.peg.1460"/>
<sequence length="521" mass="59403">MNRILQNPVLPGFYPDPSICRAGEDYYLISSTFEYFPGLPIFHSRDLRHWHQIGHVLDRPSQLDLDGIRPSGGLFAPTIRYHQGIFYVINTLVDGNQPYSTFIVTTENPAGPWSEPHWLTGSKGFDPSLFFDDDGRVWFTENRPVFEGFYEGHSEIYLQELDLETLQLIGDAYFLWDGALKGGIWAESAHIYKKDGFYYLMSAEGGTAHHHSVMIARSNSITGPYVGNPGNPILTHRHLGLDYPIVGTGHADLVETQNGEWWMALLAMRPYGGYFYNLGRETFLAPVCWEDGWPVVCPGIGRVEMSFPAPDLPETIWPILPKTDHFDSPQLSFQWNLIRTPRETWYSLTDRPGFLRIKLRPQRLSKNENPSFVGRRQQHIHFSAKTMMEFIPESQNETCGMALIQNPDFYYLFVLSKHDDQIALQLISRAHAQESILAEKTVSEGQIFLKVEAHEQQYSFYYAVNPDQWIPFVENADGRILSTPVAGGFVGAYIGLYGSSNGCFSSNYADFDWFEYSELAQ</sequence>
<dbReference type="InterPro" id="IPR013320">
    <property type="entry name" value="ConA-like_dom_sf"/>
</dbReference>
<gene>
    <name evidence="8" type="ORF">ATC1_13212</name>
</gene>
<evidence type="ECO:0000259" key="7">
    <source>
        <dbReference type="Pfam" id="PF17851"/>
    </source>
</evidence>
<evidence type="ECO:0000256" key="5">
    <source>
        <dbReference type="PIRSR" id="PIRSR606710-2"/>
    </source>
</evidence>
<evidence type="ECO:0000256" key="3">
    <source>
        <dbReference type="ARBA" id="ARBA00023295"/>
    </source>
</evidence>
<organism evidence="8">
    <name type="scientific">Flexilinea flocculi</name>
    <dbReference type="NCBI Taxonomy" id="1678840"/>
    <lineage>
        <taxon>Bacteria</taxon>
        <taxon>Bacillati</taxon>
        <taxon>Chloroflexota</taxon>
        <taxon>Anaerolineae</taxon>
        <taxon>Anaerolineales</taxon>
        <taxon>Anaerolineaceae</taxon>
        <taxon>Flexilinea</taxon>
    </lineage>
</organism>
<name>A0A0S7BIQ7_9CHLR</name>
<dbReference type="SUPFAM" id="SSF49899">
    <property type="entry name" value="Concanavalin A-like lectins/glucanases"/>
    <property type="match status" value="1"/>
</dbReference>
<feature type="site" description="Important for catalytic activity, responsible for pKa modulation of the active site Glu and correct orientation of both the proton donor and substrate" evidence="5">
    <location>
        <position position="126"/>
    </location>
</feature>
<accession>A0A0S7BIQ7</accession>
<proteinExistence type="inferred from homology"/>
<dbReference type="RefSeq" id="WP_062279361.1">
    <property type="nucleotide sequence ID" value="NZ_DF968181.1"/>
</dbReference>
<keyword evidence="9" id="KW-1185">Reference proteome</keyword>
<dbReference type="Pfam" id="PF17851">
    <property type="entry name" value="GH43_C2"/>
    <property type="match status" value="1"/>
</dbReference>
<feature type="active site" description="Proton acceptor" evidence="4">
    <location>
        <position position="16"/>
    </location>
</feature>
<evidence type="ECO:0000256" key="2">
    <source>
        <dbReference type="ARBA" id="ARBA00022801"/>
    </source>
</evidence>
<dbReference type="STRING" id="1678840.ATC1_13212"/>
<dbReference type="Gene3D" id="2.115.10.20">
    <property type="entry name" value="Glycosyl hydrolase domain, family 43"/>
    <property type="match status" value="1"/>
</dbReference>
<comment type="similarity">
    <text evidence="1 6">Belongs to the glycosyl hydrolase 43 family.</text>
</comment>
<dbReference type="GO" id="GO:0004553">
    <property type="term" value="F:hydrolase activity, hydrolyzing O-glycosyl compounds"/>
    <property type="evidence" value="ECO:0007669"/>
    <property type="project" value="InterPro"/>
</dbReference>
<dbReference type="OrthoDB" id="9801455at2"/>
<dbReference type="Gene3D" id="2.60.120.200">
    <property type="match status" value="1"/>
</dbReference>
<dbReference type="PANTHER" id="PTHR42812">
    <property type="entry name" value="BETA-XYLOSIDASE"/>
    <property type="match status" value="1"/>
</dbReference>
<dbReference type="InterPro" id="IPR023296">
    <property type="entry name" value="Glyco_hydro_beta-prop_sf"/>
</dbReference>
<dbReference type="EMBL" id="DF968181">
    <property type="protein sequence ID" value="GAP40245.1"/>
    <property type="molecule type" value="Genomic_DNA"/>
</dbReference>
<dbReference type="Pfam" id="PF04616">
    <property type="entry name" value="Glyco_hydro_43"/>
    <property type="match status" value="1"/>
</dbReference>
<evidence type="ECO:0000256" key="4">
    <source>
        <dbReference type="PIRSR" id="PIRSR606710-1"/>
    </source>
</evidence>
<feature type="active site" description="Proton donor" evidence="4">
    <location>
        <position position="187"/>
    </location>
</feature>
<dbReference type="SUPFAM" id="SSF75005">
    <property type="entry name" value="Arabinanase/levansucrase/invertase"/>
    <property type="match status" value="1"/>
</dbReference>
<dbReference type="AlphaFoldDB" id="A0A0S7BIQ7"/>
<feature type="domain" description="Beta-xylosidase C-terminal Concanavalin A-like" evidence="7">
    <location>
        <begin position="323"/>
        <end position="517"/>
    </location>
</feature>
<dbReference type="PANTHER" id="PTHR42812:SF12">
    <property type="entry name" value="BETA-XYLOSIDASE-RELATED"/>
    <property type="match status" value="1"/>
</dbReference>
<dbReference type="GO" id="GO:0005975">
    <property type="term" value="P:carbohydrate metabolic process"/>
    <property type="evidence" value="ECO:0007669"/>
    <property type="project" value="InterPro"/>
</dbReference>
<evidence type="ECO:0000313" key="8">
    <source>
        <dbReference type="EMBL" id="GAP40245.1"/>
    </source>
</evidence>
<keyword evidence="2 6" id="KW-0378">Hydrolase</keyword>
<evidence type="ECO:0000313" key="9">
    <source>
        <dbReference type="Proteomes" id="UP000053370"/>
    </source>
</evidence>
<dbReference type="InterPro" id="IPR041542">
    <property type="entry name" value="GH43_C2"/>
</dbReference>
<evidence type="ECO:0000256" key="1">
    <source>
        <dbReference type="ARBA" id="ARBA00009865"/>
    </source>
</evidence>
<protein>
    <submittedName>
        <fullName evidence="8">Beta-xylosidase</fullName>
    </submittedName>
</protein>
<dbReference type="InterPro" id="IPR006710">
    <property type="entry name" value="Glyco_hydro_43"/>
</dbReference>
<evidence type="ECO:0000256" key="6">
    <source>
        <dbReference type="RuleBase" id="RU361187"/>
    </source>
</evidence>
<reference evidence="8" key="1">
    <citation type="journal article" date="2015" name="Genome Announc.">
        <title>Draft Genome Sequence of Anaerolineae Strain TC1, a Novel Isolate from a Methanogenic Wastewater Treatment System.</title>
        <authorList>
            <person name="Matsuura N."/>
            <person name="Tourlousse D.M."/>
            <person name="Sun L."/>
            <person name="Toyonaga M."/>
            <person name="Kuroda K."/>
            <person name="Ohashi A."/>
            <person name="Cruz R."/>
            <person name="Yamaguchi T."/>
            <person name="Sekiguchi Y."/>
        </authorList>
    </citation>
    <scope>NUCLEOTIDE SEQUENCE [LARGE SCALE GENOMIC DNA]</scope>
    <source>
        <strain evidence="8">TC1</strain>
    </source>
</reference>
<dbReference type="InterPro" id="IPR051795">
    <property type="entry name" value="Glycosyl_Hydrlase_43"/>
</dbReference>
<dbReference type="CDD" id="cd18617">
    <property type="entry name" value="GH43_XynB-like"/>
    <property type="match status" value="1"/>
</dbReference>